<keyword evidence="5" id="KW-1185">Reference proteome</keyword>
<dbReference type="PANTHER" id="PTHR11941:SF54">
    <property type="entry name" value="ENOYL-COA HYDRATASE, MITOCHONDRIAL"/>
    <property type="match status" value="1"/>
</dbReference>
<dbReference type="InterPro" id="IPR029045">
    <property type="entry name" value="ClpP/crotonase-like_dom_sf"/>
</dbReference>
<dbReference type="InterPro" id="IPR001753">
    <property type="entry name" value="Enoyl-CoA_hydra/iso"/>
</dbReference>
<dbReference type="CDD" id="cd06558">
    <property type="entry name" value="crotonase-like"/>
    <property type="match status" value="1"/>
</dbReference>
<dbReference type="RefSeq" id="WP_342948083.1">
    <property type="nucleotide sequence ID" value="NZ_JAYMRV010000006.1"/>
</dbReference>
<dbReference type="Gene3D" id="3.90.226.10">
    <property type="entry name" value="2-enoyl-CoA Hydratase, Chain A, domain 1"/>
    <property type="match status" value="1"/>
</dbReference>
<dbReference type="InterPro" id="IPR014748">
    <property type="entry name" value="Enoyl-CoA_hydra_C"/>
</dbReference>
<dbReference type="Gene3D" id="1.10.12.10">
    <property type="entry name" value="Lyase 2-enoyl-coa Hydratase, Chain A, domain 2"/>
    <property type="match status" value="1"/>
</dbReference>
<dbReference type="Proteomes" id="UP001489897">
    <property type="component" value="Unassembled WGS sequence"/>
</dbReference>
<accession>A0ABU9RUX3</accession>
<name>A0ABU9RUX3_9BURK</name>
<dbReference type="Pfam" id="PF00378">
    <property type="entry name" value="ECH_1"/>
    <property type="match status" value="1"/>
</dbReference>
<dbReference type="PROSITE" id="PS00166">
    <property type="entry name" value="ENOYL_COA_HYDRATASE"/>
    <property type="match status" value="1"/>
</dbReference>
<proteinExistence type="inferred from homology"/>
<comment type="caution">
    <text evidence="4">The sequence shown here is derived from an EMBL/GenBank/DDBJ whole genome shotgun (WGS) entry which is preliminary data.</text>
</comment>
<organism evidence="4 5">
    <name type="scientific">Paraburkholderia ferrariae</name>
    <dbReference type="NCBI Taxonomy" id="386056"/>
    <lineage>
        <taxon>Bacteria</taxon>
        <taxon>Pseudomonadati</taxon>
        <taxon>Pseudomonadota</taxon>
        <taxon>Betaproteobacteria</taxon>
        <taxon>Burkholderiales</taxon>
        <taxon>Burkholderiaceae</taxon>
        <taxon>Paraburkholderia</taxon>
    </lineage>
</organism>
<evidence type="ECO:0000313" key="4">
    <source>
        <dbReference type="EMBL" id="MEM5423407.1"/>
    </source>
</evidence>
<evidence type="ECO:0000256" key="2">
    <source>
        <dbReference type="ARBA" id="ARBA00023239"/>
    </source>
</evidence>
<evidence type="ECO:0000256" key="1">
    <source>
        <dbReference type="ARBA" id="ARBA00005254"/>
    </source>
</evidence>
<keyword evidence="2" id="KW-0456">Lyase</keyword>
<protein>
    <submittedName>
        <fullName evidence="4">Enoyl-CoA hydratase/isomerase family protein</fullName>
    </submittedName>
</protein>
<comment type="similarity">
    <text evidence="1 3">Belongs to the enoyl-CoA hydratase/isomerase family.</text>
</comment>
<evidence type="ECO:0000313" key="5">
    <source>
        <dbReference type="Proteomes" id="UP001489897"/>
    </source>
</evidence>
<dbReference type="SUPFAM" id="SSF52096">
    <property type="entry name" value="ClpP/crotonase"/>
    <property type="match status" value="1"/>
</dbReference>
<dbReference type="InterPro" id="IPR018376">
    <property type="entry name" value="Enoyl-CoA_hyd/isom_CS"/>
</dbReference>
<dbReference type="PANTHER" id="PTHR11941">
    <property type="entry name" value="ENOYL-COA HYDRATASE-RELATED"/>
    <property type="match status" value="1"/>
</dbReference>
<reference evidence="4 5" key="1">
    <citation type="submission" date="2024-01" db="EMBL/GenBank/DDBJ databases">
        <title>The diversity of rhizobia nodulating Mimosa spp. in eleven states of Brazil covering several biomes is determined by host plant, location, and edaphic factors.</title>
        <authorList>
            <person name="Rouws L."/>
            <person name="Barauna A."/>
            <person name="Beukes C."/>
            <person name="De Faria S.M."/>
            <person name="Gross E."/>
            <person name="Dos Reis Junior F.B."/>
            <person name="Simon M."/>
            <person name="Maluk M."/>
            <person name="Odee D.W."/>
            <person name="Kenicer G."/>
            <person name="Young J.P.W."/>
            <person name="Reis V.M."/>
            <person name="Zilli J."/>
            <person name="James E.K."/>
        </authorList>
    </citation>
    <scope>NUCLEOTIDE SEQUENCE [LARGE SCALE GENOMIC DNA]</scope>
    <source>
        <strain evidence="4 5">JPY167</strain>
    </source>
</reference>
<sequence>MTEPLYFDIFIYTEIVFGREAAESFTVCRPTQKSAPTHEPACDDGDADLNGEFMSIDFQIIDRAIAHIVINRPERHNALDVEHDHALASALQRFNEDPQLKVAILSGDGERAFCTGADIGEYMPYRREIAASDAPTTTISFGGLTGAHDVTKPTIAAIDGFCIAGGLELALACDIRIATPESKFALPETRLGILPGGGGTQRLAKVTGLGVAMRMILTGDTFDANFALNHGLVTDLVSKDELEQSALTIARRIVANGPLAILAARRAVIASCELALEDGLLLEAKLQRELLLTHDSYEGIAAFSERRPPVYTGS</sequence>
<gene>
    <name evidence="4" type="ORF">VSR73_20340</name>
</gene>
<dbReference type="EMBL" id="JAYMRV010000006">
    <property type="protein sequence ID" value="MEM5423407.1"/>
    <property type="molecule type" value="Genomic_DNA"/>
</dbReference>
<evidence type="ECO:0000256" key="3">
    <source>
        <dbReference type="RuleBase" id="RU003707"/>
    </source>
</evidence>